<accession>A0A2J7ZSE9</accession>
<dbReference type="PROSITE" id="PS00107">
    <property type="entry name" value="PROTEIN_KINASE_ATP"/>
    <property type="match status" value="1"/>
</dbReference>
<keyword evidence="3" id="KW-1133">Transmembrane helix</keyword>
<sequence>MRPARPVGAVLAAAPDAAAASTSPEAGSEASWQLPRCFHDGGQELRQRQHQPPPPPSDRSRGQGQLGGSCGLDPRCVGGGPPPRQPRRGSPPRAARPLPLPAAAAPSVTAAAAAAAGHLLALAFPLLLLAACGGLAALSLPRPVAAARLLLAEAPPPGPLAPPPPASAGAATPPDAPAPPVATGSVNGSAATSREFFDLLFRPGIAEIRLTTDLVLRAEDARAAAAAASAQQAPGGEAGLLGRLRAASVALGRDLAVVGAGPGSVTRLDTNFLKSVVTLREGVTLTLQRLEVYKTLNRVGQIMDFLAKSEGGTLRLEGCVQHRSVCVPFDLAVAQLLSLTQPDTQVLQLIGEGSFGKVYKGIWQGTVVALKVLELSGKYNRGKGWGAGRQPGTVWSCNVAAPGAPGEALERLFGDAAAPPPLTQDAGSAGGGGGGGPSRLAIGLAAGLAGGGGALACLLVGLAAAALLARRRRRNAAGGGSGGGGGSVADASDLYPAGASVGMELGSKAPSGGGSAPAAADAGGRGGGSSSRGASSDAAACAAMAGEPAALPRSAGTAAVSGTAASGTEPGDIEAIRRALMGGRSGGSGAQLNVQVADFGLSTPMGTGEEERTHVSALMAQGSLTHMAPELMLHGHISKYGIMLYELFTGDRAHRGVPRALLPHQVAIGGLRPALPPHMPPDYRQLVDSCWRADPAARPSFEALLERLNRMRAAHSAAAAATAAAGGGGGGTNIMYDGWVAVPYTSLEATTCPSDIYAAMLETSTAAGSLQAAEAAGGGGGGGGGGRGAGDGGGGVGGGGGGHDDVGGGVGCGGGGGGGGGVVGGGDGAPTSGGGGGGGGGEGRGAELGASVQGSGGGGPSAPGQQLSAGAAAAPAVEPAPAKVGVPPARP</sequence>
<dbReference type="PROSITE" id="PS50011">
    <property type="entry name" value="PROTEIN_KINASE_DOM"/>
    <property type="match status" value="1"/>
</dbReference>
<feature type="transmembrane region" description="Helical" evidence="3">
    <location>
        <begin position="444"/>
        <end position="469"/>
    </location>
</feature>
<dbReference type="EMBL" id="PGGS01000536">
    <property type="protein sequence ID" value="PNH03196.1"/>
    <property type="molecule type" value="Genomic_DNA"/>
</dbReference>
<name>A0A2J7ZSE9_9CHLO</name>
<feature type="compositionally biased region" description="Gly residues" evidence="2">
    <location>
        <begin position="823"/>
        <end position="843"/>
    </location>
</feature>
<dbReference type="OrthoDB" id="550984at2759"/>
<dbReference type="Proteomes" id="UP000236333">
    <property type="component" value="Unassembled WGS sequence"/>
</dbReference>
<keyword evidence="1" id="KW-0547">Nucleotide-binding</keyword>
<feature type="region of interest" description="Disordered" evidence="2">
    <location>
        <begin position="1"/>
        <end position="99"/>
    </location>
</feature>
<feature type="compositionally biased region" description="Low complexity" evidence="2">
    <location>
        <begin position="862"/>
        <end position="891"/>
    </location>
</feature>
<protein>
    <submittedName>
        <fullName evidence="5">Putative serine/threonine-protein kinase</fullName>
    </submittedName>
</protein>
<dbReference type="GO" id="GO:0005524">
    <property type="term" value="F:ATP binding"/>
    <property type="evidence" value="ECO:0007669"/>
    <property type="project" value="UniProtKB-UniRule"/>
</dbReference>
<evidence type="ECO:0000256" key="3">
    <source>
        <dbReference type="SAM" id="Phobius"/>
    </source>
</evidence>
<proteinExistence type="predicted"/>
<dbReference type="PANTHER" id="PTHR44329:SF214">
    <property type="entry name" value="PROTEIN KINASE DOMAIN-CONTAINING PROTEIN"/>
    <property type="match status" value="1"/>
</dbReference>
<dbReference type="InterPro" id="IPR011009">
    <property type="entry name" value="Kinase-like_dom_sf"/>
</dbReference>
<keyword evidence="6" id="KW-1185">Reference proteome</keyword>
<evidence type="ECO:0000313" key="6">
    <source>
        <dbReference type="Proteomes" id="UP000236333"/>
    </source>
</evidence>
<evidence type="ECO:0000256" key="2">
    <source>
        <dbReference type="SAM" id="MobiDB-lite"/>
    </source>
</evidence>
<dbReference type="AlphaFoldDB" id="A0A2J7ZSE9"/>
<dbReference type="SUPFAM" id="SSF56112">
    <property type="entry name" value="Protein kinase-like (PK-like)"/>
    <property type="match status" value="2"/>
</dbReference>
<dbReference type="Pfam" id="PF07714">
    <property type="entry name" value="PK_Tyr_Ser-Thr"/>
    <property type="match status" value="1"/>
</dbReference>
<evidence type="ECO:0000256" key="1">
    <source>
        <dbReference type="PROSITE-ProRule" id="PRU10141"/>
    </source>
</evidence>
<dbReference type="InterPro" id="IPR001245">
    <property type="entry name" value="Ser-Thr/Tyr_kinase_cat_dom"/>
</dbReference>
<keyword evidence="1" id="KW-0067">ATP-binding</keyword>
<evidence type="ECO:0000259" key="4">
    <source>
        <dbReference type="PROSITE" id="PS50011"/>
    </source>
</evidence>
<organism evidence="5 6">
    <name type="scientific">Tetrabaena socialis</name>
    <dbReference type="NCBI Taxonomy" id="47790"/>
    <lineage>
        <taxon>Eukaryota</taxon>
        <taxon>Viridiplantae</taxon>
        <taxon>Chlorophyta</taxon>
        <taxon>core chlorophytes</taxon>
        <taxon>Chlorophyceae</taxon>
        <taxon>CS clade</taxon>
        <taxon>Chlamydomonadales</taxon>
        <taxon>Tetrabaenaceae</taxon>
        <taxon>Tetrabaena</taxon>
    </lineage>
</organism>
<gene>
    <name evidence="5" type="ORF">TSOC_010808</name>
</gene>
<dbReference type="InterPro" id="IPR051681">
    <property type="entry name" value="Ser/Thr_Kinases-Pseudokinases"/>
</dbReference>
<dbReference type="PANTHER" id="PTHR44329">
    <property type="entry name" value="SERINE/THREONINE-PROTEIN KINASE TNNI3K-RELATED"/>
    <property type="match status" value="1"/>
</dbReference>
<comment type="caution">
    <text evidence="5">The sequence shown here is derived from an EMBL/GenBank/DDBJ whole genome shotgun (WGS) entry which is preliminary data.</text>
</comment>
<dbReference type="Gene3D" id="3.30.200.20">
    <property type="entry name" value="Phosphorylase Kinase, domain 1"/>
    <property type="match status" value="1"/>
</dbReference>
<feature type="binding site" evidence="1">
    <location>
        <position position="371"/>
    </location>
    <ligand>
        <name>ATP</name>
        <dbReference type="ChEBI" id="CHEBI:30616"/>
    </ligand>
</feature>
<keyword evidence="5" id="KW-0808">Transferase</keyword>
<feature type="region of interest" description="Disordered" evidence="2">
    <location>
        <begin position="506"/>
        <end position="533"/>
    </location>
</feature>
<keyword evidence="5" id="KW-0418">Kinase</keyword>
<feature type="domain" description="Protein kinase" evidence="4">
    <location>
        <begin position="344"/>
        <end position="718"/>
    </location>
</feature>
<feature type="region of interest" description="Disordered" evidence="2">
    <location>
        <begin position="158"/>
        <end position="187"/>
    </location>
</feature>
<feature type="compositionally biased region" description="Low complexity" evidence="2">
    <location>
        <begin position="506"/>
        <end position="522"/>
    </location>
</feature>
<reference evidence="5 6" key="1">
    <citation type="journal article" date="2017" name="Mol. Biol. Evol.">
        <title>The 4-celled Tetrabaena socialis nuclear genome reveals the essential components for genetic control of cell number at the origin of multicellularity in the volvocine lineage.</title>
        <authorList>
            <person name="Featherston J."/>
            <person name="Arakaki Y."/>
            <person name="Hanschen E.R."/>
            <person name="Ferris P.J."/>
            <person name="Michod R.E."/>
            <person name="Olson B.J.S.C."/>
            <person name="Nozaki H."/>
            <person name="Durand P.M."/>
        </authorList>
    </citation>
    <scope>NUCLEOTIDE SEQUENCE [LARGE SCALE GENOMIC DNA]</scope>
    <source>
        <strain evidence="5 6">NIES-571</strain>
    </source>
</reference>
<keyword evidence="3" id="KW-0472">Membrane</keyword>
<dbReference type="Gene3D" id="1.10.510.10">
    <property type="entry name" value="Transferase(Phosphotransferase) domain 1"/>
    <property type="match status" value="1"/>
</dbReference>
<dbReference type="InterPro" id="IPR017441">
    <property type="entry name" value="Protein_kinase_ATP_BS"/>
</dbReference>
<dbReference type="GO" id="GO:0004674">
    <property type="term" value="F:protein serine/threonine kinase activity"/>
    <property type="evidence" value="ECO:0007669"/>
    <property type="project" value="TreeGrafter"/>
</dbReference>
<dbReference type="InterPro" id="IPR000719">
    <property type="entry name" value="Prot_kinase_dom"/>
</dbReference>
<feature type="compositionally biased region" description="Basic and acidic residues" evidence="2">
    <location>
        <begin position="37"/>
        <end position="47"/>
    </location>
</feature>
<evidence type="ECO:0000313" key="5">
    <source>
        <dbReference type="EMBL" id="PNH03196.1"/>
    </source>
</evidence>
<keyword evidence="3" id="KW-0812">Transmembrane</keyword>
<feature type="region of interest" description="Disordered" evidence="2">
    <location>
        <begin position="823"/>
        <end position="891"/>
    </location>
</feature>
<feature type="compositionally biased region" description="Low complexity" evidence="2">
    <location>
        <begin position="7"/>
        <end position="31"/>
    </location>
</feature>